<sequence length="409" mass="46579">MAIKRKATSQLQRTKGLDFRCPDDDAWYGVRLLKVMEGMLRVVYLEFPEESDSWYLSDQFESLEQIDELLGRFRRPAEQLQDSQCGEVTLGMVVLACDTFQNGGILFYDARVDSVSRSEHKLNGDSEEQVCNCQFHVTWRHGPEIGKHATVRAENICLIQDSSIDDPVLEDFINNARKSLKERRRNFDSQGRNSGLNPAASSHGASPHPANEPELIDVKSSDGSHHREENGQSYEATMPQNKSGGEASTELASKGLTNAQKECVFFWVDNMDKDIEPPQIVKFLQRELSVSSQVMLFPNLFLDNTCSGAIYVESREHAKRVLKLLKDRNNIIVSLKGRPWVTNKKCCGILNYPMPWQEVNLETENQDDVNEIRVLRPGSEGYEKASKMLERFKAHCDSVERLKQSLRFE</sequence>
<name>A0A833RM63_9POAL</name>
<accession>A0A833RM63</accession>
<feature type="compositionally biased region" description="Basic and acidic residues" evidence="1">
    <location>
        <begin position="216"/>
        <end position="230"/>
    </location>
</feature>
<reference evidence="3" key="1">
    <citation type="submission" date="2020-01" db="EMBL/GenBank/DDBJ databases">
        <title>Genome sequence of Kobresia littledalei, the first chromosome-level genome in the family Cyperaceae.</title>
        <authorList>
            <person name="Qu G."/>
        </authorList>
    </citation>
    <scope>NUCLEOTIDE SEQUENCE</scope>
    <source>
        <strain evidence="3">C.B.Clarke</strain>
        <tissue evidence="3">Leaf</tissue>
    </source>
</reference>
<feature type="compositionally biased region" description="Low complexity" evidence="1">
    <location>
        <begin position="198"/>
        <end position="209"/>
    </location>
</feature>
<feature type="compositionally biased region" description="Polar residues" evidence="1">
    <location>
        <begin position="231"/>
        <end position="243"/>
    </location>
</feature>
<dbReference type="OrthoDB" id="1866990at2759"/>
<evidence type="ECO:0000256" key="1">
    <source>
        <dbReference type="SAM" id="MobiDB-lite"/>
    </source>
</evidence>
<dbReference type="GO" id="GO:0003682">
    <property type="term" value="F:chromatin binding"/>
    <property type="evidence" value="ECO:0007669"/>
    <property type="project" value="InterPro"/>
</dbReference>
<keyword evidence="4" id="KW-1185">Reference proteome</keyword>
<organism evidence="3 4">
    <name type="scientific">Carex littledalei</name>
    <dbReference type="NCBI Taxonomy" id="544730"/>
    <lineage>
        <taxon>Eukaryota</taxon>
        <taxon>Viridiplantae</taxon>
        <taxon>Streptophyta</taxon>
        <taxon>Embryophyta</taxon>
        <taxon>Tracheophyta</taxon>
        <taxon>Spermatophyta</taxon>
        <taxon>Magnoliopsida</taxon>
        <taxon>Liliopsida</taxon>
        <taxon>Poales</taxon>
        <taxon>Cyperaceae</taxon>
        <taxon>Cyperoideae</taxon>
        <taxon>Cariceae</taxon>
        <taxon>Carex</taxon>
        <taxon>Carex subgen. Euthyceras</taxon>
    </lineage>
</organism>
<evidence type="ECO:0000313" key="3">
    <source>
        <dbReference type="EMBL" id="KAF3338033.1"/>
    </source>
</evidence>
<gene>
    <name evidence="3" type="ORF">FCM35_KLT18620</name>
</gene>
<feature type="domain" description="SAWADEE" evidence="2">
    <location>
        <begin position="16"/>
        <end position="157"/>
    </location>
</feature>
<dbReference type="InterPro" id="IPR032001">
    <property type="entry name" value="SAWADEE_dom"/>
</dbReference>
<dbReference type="PANTHER" id="PTHR36384">
    <property type="entry name" value="SAWADEE PROTEIN"/>
    <property type="match status" value="1"/>
</dbReference>
<comment type="caution">
    <text evidence="3">The sequence shown here is derived from an EMBL/GenBank/DDBJ whole genome shotgun (WGS) entry which is preliminary data.</text>
</comment>
<proteinExistence type="predicted"/>
<dbReference type="AlphaFoldDB" id="A0A833RM63"/>
<dbReference type="Gene3D" id="2.30.30.140">
    <property type="match status" value="1"/>
</dbReference>
<dbReference type="Pfam" id="PF16719">
    <property type="entry name" value="SAWADEE"/>
    <property type="match status" value="1"/>
</dbReference>
<feature type="region of interest" description="Disordered" evidence="1">
    <location>
        <begin position="183"/>
        <end position="249"/>
    </location>
</feature>
<dbReference type="Proteomes" id="UP000623129">
    <property type="component" value="Unassembled WGS sequence"/>
</dbReference>
<dbReference type="PANTHER" id="PTHR36384:SF1">
    <property type="entry name" value="SAWADEE PROTEIN"/>
    <property type="match status" value="1"/>
</dbReference>
<dbReference type="EMBL" id="SWLB01000006">
    <property type="protein sequence ID" value="KAF3338033.1"/>
    <property type="molecule type" value="Genomic_DNA"/>
</dbReference>
<evidence type="ECO:0000259" key="2">
    <source>
        <dbReference type="Pfam" id="PF16719"/>
    </source>
</evidence>
<protein>
    <recommendedName>
        <fullName evidence="2">SAWADEE domain-containing protein</fullName>
    </recommendedName>
</protein>
<evidence type="ECO:0000313" key="4">
    <source>
        <dbReference type="Proteomes" id="UP000623129"/>
    </source>
</evidence>